<evidence type="ECO:0000313" key="12">
    <source>
        <dbReference type="EMBL" id="EGT52799.1"/>
    </source>
</evidence>
<dbReference type="PANTHER" id="PTHR10333">
    <property type="entry name" value="INHIBITOR OF GROWTH PROTEIN"/>
    <property type="match status" value="1"/>
</dbReference>
<dbReference type="Gene3D" id="3.30.40.10">
    <property type="entry name" value="Zinc/RING finger domain, C3HC4 (zinc finger)"/>
    <property type="match status" value="1"/>
</dbReference>
<feature type="domain" description="PHD-type" evidence="11">
    <location>
        <begin position="412"/>
        <end position="463"/>
    </location>
</feature>
<evidence type="ECO:0000256" key="4">
    <source>
        <dbReference type="ARBA" id="ARBA00022771"/>
    </source>
</evidence>
<keyword evidence="4 8" id="KW-0863">Zinc-finger</keyword>
<dbReference type="CDD" id="cd15505">
    <property type="entry name" value="PHD_ING"/>
    <property type="match status" value="1"/>
</dbReference>
<dbReference type="STRING" id="135651.G0N4S3"/>
<dbReference type="HOGENOM" id="CLU_049230_0_0_1"/>
<dbReference type="InterPro" id="IPR028651">
    <property type="entry name" value="ING_fam"/>
</dbReference>
<feature type="binding site" evidence="7">
    <location>
        <position position="435"/>
    </location>
    <ligand>
        <name>Zn(2+)</name>
        <dbReference type="ChEBI" id="CHEBI:29105"/>
        <label>2</label>
    </ligand>
</feature>
<feature type="binding site" evidence="7">
    <location>
        <position position="430"/>
    </location>
    <ligand>
        <name>Zn(2+)</name>
        <dbReference type="ChEBI" id="CHEBI:29105"/>
        <label>2</label>
    </ligand>
</feature>
<proteinExistence type="inferred from homology"/>
<sequence length="474" mass="54768">MTNMQHYMDDIQDLLEGLEEEMAKRSARMAKWDELIAENTVIINQYERIIFDERKTPAERTEATHQLAKLRPRIRDLAEKKSNLAEKNHSTIEKVYARLNELAWHCKLEVEVDNPGCTELKERAYYRSLDPNFTGQAVLNSRTLLSNLNNGNRRKREYSNMTDEDRFSTRSGTPFTERPNRENNKKRPGRPRAGVKNAHFDRFQTSSNVSSCRSSVESENPHAGVMMSEPKPKKLSKYMRKKHEKLRLEEEERTRNMFEIKKEVDNGDYEPFSPHQWNRDDGQRVPSTMVQSSSAAADLNNDDVEDEEDLLSFLNFGTAPSPPTDMADQLSESALNSMDMYPPEHRSNSATSDSNEFRHPGTFQNYGRGAASSSQSFTQQKSNNVRLTGRVTEMVIPQREKNNNHKKHREQEDWCICNGANTNSEMMVECDNKDCRGEWFHFDCVGLTESPVDEWYCPECSQLPVHLISSRPHD</sequence>
<evidence type="ECO:0000313" key="13">
    <source>
        <dbReference type="Proteomes" id="UP000008068"/>
    </source>
</evidence>
<organism evidence="13">
    <name type="scientific">Caenorhabditis brenneri</name>
    <name type="common">Nematode worm</name>
    <dbReference type="NCBI Taxonomy" id="135651"/>
    <lineage>
        <taxon>Eukaryota</taxon>
        <taxon>Metazoa</taxon>
        <taxon>Ecdysozoa</taxon>
        <taxon>Nematoda</taxon>
        <taxon>Chromadorea</taxon>
        <taxon>Rhabditida</taxon>
        <taxon>Rhabditina</taxon>
        <taxon>Rhabditomorpha</taxon>
        <taxon>Rhabditoidea</taxon>
        <taxon>Rhabditidae</taxon>
        <taxon>Peloderinae</taxon>
        <taxon>Caenorhabditis</taxon>
    </lineage>
</organism>
<feature type="binding site" evidence="7">
    <location>
        <position position="444"/>
    </location>
    <ligand>
        <name>Zn(2+)</name>
        <dbReference type="ChEBI" id="CHEBI:29105"/>
        <label>1</label>
    </ligand>
</feature>
<evidence type="ECO:0000256" key="7">
    <source>
        <dbReference type="PIRSR" id="PIRSR628651-51"/>
    </source>
</evidence>
<dbReference type="Pfam" id="PF00628">
    <property type="entry name" value="PHD"/>
    <property type="match status" value="1"/>
</dbReference>
<dbReference type="OMA" id="MTNMQHY"/>
<feature type="binding site" evidence="7">
    <location>
        <position position="460"/>
    </location>
    <ligand>
        <name>Zn(2+)</name>
        <dbReference type="ChEBI" id="CHEBI:29105"/>
        <label>2</label>
    </ligand>
</feature>
<keyword evidence="3 7" id="KW-0479">Metal-binding</keyword>
<dbReference type="InterPro" id="IPR011011">
    <property type="entry name" value="Znf_FYVE_PHD"/>
</dbReference>
<evidence type="ECO:0000259" key="11">
    <source>
        <dbReference type="PROSITE" id="PS50016"/>
    </source>
</evidence>
<feature type="binding site" evidence="7">
    <location>
        <position position="457"/>
    </location>
    <ligand>
        <name>Zn(2+)</name>
        <dbReference type="ChEBI" id="CHEBI:29105"/>
        <label>2</label>
    </ligand>
</feature>
<keyword evidence="6" id="KW-0539">Nucleus</keyword>
<dbReference type="GO" id="GO:0008270">
    <property type="term" value="F:zinc ion binding"/>
    <property type="evidence" value="ECO:0007669"/>
    <property type="project" value="UniProtKB-KW"/>
</dbReference>
<protein>
    <recommendedName>
        <fullName evidence="11">PHD-type domain-containing protein</fullName>
    </recommendedName>
</protein>
<dbReference type="AlphaFoldDB" id="G0N4S3"/>
<evidence type="ECO:0000256" key="1">
    <source>
        <dbReference type="ARBA" id="ARBA00004123"/>
    </source>
</evidence>
<dbReference type="InterPro" id="IPR001965">
    <property type="entry name" value="Znf_PHD"/>
</dbReference>
<dbReference type="EMBL" id="GL379838">
    <property type="protein sequence ID" value="EGT52799.1"/>
    <property type="molecule type" value="Genomic_DNA"/>
</dbReference>
<feature type="binding site" evidence="7">
    <location>
        <position position="415"/>
    </location>
    <ligand>
        <name>Zn(2+)</name>
        <dbReference type="ChEBI" id="CHEBI:29105"/>
        <label>1</label>
    </ligand>
</feature>
<accession>G0N4S3</accession>
<reference evidence="13" key="1">
    <citation type="submission" date="2011-07" db="EMBL/GenBank/DDBJ databases">
        <authorList>
            <consortium name="Caenorhabditis brenneri Sequencing and Analysis Consortium"/>
            <person name="Wilson R.K."/>
        </authorList>
    </citation>
    <scope>NUCLEOTIDE SEQUENCE [LARGE SCALE GENOMIC DNA]</scope>
    <source>
        <strain evidence="13">PB2801</strain>
    </source>
</reference>
<feature type="compositionally biased region" description="Polar residues" evidence="10">
    <location>
        <begin position="371"/>
        <end position="386"/>
    </location>
</feature>
<evidence type="ECO:0000256" key="10">
    <source>
        <dbReference type="SAM" id="MobiDB-lite"/>
    </source>
</evidence>
<evidence type="ECO:0000256" key="3">
    <source>
        <dbReference type="ARBA" id="ARBA00022723"/>
    </source>
</evidence>
<dbReference type="GO" id="GO:0005634">
    <property type="term" value="C:nucleus"/>
    <property type="evidence" value="ECO:0007669"/>
    <property type="project" value="UniProtKB-SubCell"/>
</dbReference>
<comment type="similarity">
    <text evidence="2">Belongs to the ING family.</text>
</comment>
<keyword evidence="9" id="KW-0175">Coiled coil</keyword>
<dbReference type="eggNOG" id="KOG1973">
    <property type="taxonomic scope" value="Eukaryota"/>
</dbReference>
<evidence type="ECO:0000256" key="2">
    <source>
        <dbReference type="ARBA" id="ARBA00010210"/>
    </source>
</evidence>
<comment type="subcellular location">
    <subcellularLocation>
        <location evidence="1">Nucleus</location>
    </subcellularLocation>
</comment>
<dbReference type="SUPFAM" id="SSF57903">
    <property type="entry name" value="FYVE/PHD zinc finger"/>
    <property type="match status" value="1"/>
</dbReference>
<dbReference type="PROSITE" id="PS01359">
    <property type="entry name" value="ZF_PHD_1"/>
    <property type="match status" value="1"/>
</dbReference>
<dbReference type="PROSITE" id="PS50016">
    <property type="entry name" value="ZF_PHD_2"/>
    <property type="match status" value="1"/>
</dbReference>
<dbReference type="InParanoid" id="G0N4S3"/>
<dbReference type="InterPro" id="IPR013083">
    <property type="entry name" value="Znf_RING/FYVE/PHD"/>
</dbReference>
<dbReference type="FunCoup" id="G0N4S3">
    <property type="interactions" value="29"/>
</dbReference>
<evidence type="ECO:0000256" key="9">
    <source>
        <dbReference type="SAM" id="Coils"/>
    </source>
</evidence>
<feature type="binding site" evidence="7">
    <location>
        <position position="417"/>
    </location>
    <ligand>
        <name>Zn(2+)</name>
        <dbReference type="ChEBI" id="CHEBI:29105"/>
        <label>1</label>
    </ligand>
</feature>
<dbReference type="Proteomes" id="UP000008068">
    <property type="component" value="Unassembled WGS sequence"/>
</dbReference>
<feature type="region of interest" description="Disordered" evidence="10">
    <location>
        <begin position="150"/>
        <end position="250"/>
    </location>
</feature>
<feature type="binding site" evidence="7">
    <location>
        <position position="441"/>
    </location>
    <ligand>
        <name>Zn(2+)</name>
        <dbReference type="ChEBI" id="CHEBI:29105"/>
        <label>1</label>
    </ligand>
</feature>
<evidence type="ECO:0000256" key="5">
    <source>
        <dbReference type="ARBA" id="ARBA00022833"/>
    </source>
</evidence>
<feature type="compositionally biased region" description="Basic residues" evidence="10">
    <location>
        <begin position="233"/>
        <end position="245"/>
    </location>
</feature>
<feature type="region of interest" description="Disordered" evidence="10">
    <location>
        <begin position="338"/>
        <end position="387"/>
    </location>
</feature>
<gene>
    <name evidence="12" type="ORF">CAEBREN_09936</name>
</gene>
<dbReference type="InterPro" id="IPR019787">
    <property type="entry name" value="Znf_PHD-finger"/>
</dbReference>
<keyword evidence="5 7" id="KW-0862">Zinc</keyword>
<dbReference type="GO" id="GO:0035267">
    <property type="term" value="C:NuA4 histone acetyltransferase complex"/>
    <property type="evidence" value="ECO:0007669"/>
    <property type="project" value="TreeGrafter"/>
</dbReference>
<evidence type="ECO:0000256" key="6">
    <source>
        <dbReference type="ARBA" id="ARBA00023242"/>
    </source>
</evidence>
<name>G0N4S3_CAEBE</name>
<evidence type="ECO:0000256" key="8">
    <source>
        <dbReference type="PROSITE-ProRule" id="PRU00146"/>
    </source>
</evidence>
<dbReference type="OrthoDB" id="5411773at2759"/>
<dbReference type="PANTHER" id="PTHR10333:SF79">
    <property type="entry name" value="PHD-TYPE DOMAIN-CONTAINING PROTEIN"/>
    <property type="match status" value="1"/>
</dbReference>
<feature type="compositionally biased region" description="Low complexity" evidence="10">
    <location>
        <begin position="206"/>
        <end position="218"/>
    </location>
</feature>
<dbReference type="InterPro" id="IPR019786">
    <property type="entry name" value="Zinc_finger_PHD-type_CS"/>
</dbReference>
<feature type="coiled-coil region" evidence="9">
    <location>
        <begin position="1"/>
        <end position="35"/>
    </location>
</feature>
<keyword evidence="13" id="KW-1185">Reference proteome</keyword>
<dbReference type="SMART" id="SM00249">
    <property type="entry name" value="PHD"/>
    <property type="match status" value="1"/>
</dbReference>